<dbReference type="PANTHER" id="PTHR21600:SF83">
    <property type="entry name" value="PSEUDOURIDYLATE SYNTHASE RPUSD4, MITOCHONDRIAL"/>
    <property type="match status" value="1"/>
</dbReference>
<evidence type="ECO:0000256" key="1">
    <source>
        <dbReference type="ARBA" id="ARBA00001166"/>
    </source>
</evidence>
<dbReference type="Proteomes" id="UP000046395">
    <property type="component" value="Unassembled WGS sequence"/>
</dbReference>
<dbReference type="InterPro" id="IPR006145">
    <property type="entry name" value="PsdUridine_synth_RsuA/RluA"/>
</dbReference>
<evidence type="ECO:0000256" key="6">
    <source>
        <dbReference type="ARBA" id="ARBA00039953"/>
    </source>
</evidence>
<evidence type="ECO:0000256" key="3">
    <source>
        <dbReference type="ARBA" id="ARBA00010876"/>
    </source>
</evidence>
<organism evidence="9 10">
    <name type="scientific">Trichuris muris</name>
    <name type="common">Mouse whipworm</name>
    <dbReference type="NCBI Taxonomy" id="70415"/>
    <lineage>
        <taxon>Eukaryota</taxon>
        <taxon>Metazoa</taxon>
        <taxon>Ecdysozoa</taxon>
        <taxon>Nematoda</taxon>
        <taxon>Enoplea</taxon>
        <taxon>Dorylaimia</taxon>
        <taxon>Trichinellida</taxon>
        <taxon>Trichuridae</taxon>
        <taxon>Trichuris</taxon>
    </lineage>
</organism>
<evidence type="ECO:0000256" key="5">
    <source>
        <dbReference type="ARBA" id="ARBA00036943"/>
    </source>
</evidence>
<feature type="domain" description="Pseudouridine synthase RsuA/RluA-like" evidence="8">
    <location>
        <begin position="89"/>
        <end position="253"/>
    </location>
</feature>
<dbReference type="CDD" id="cd02869">
    <property type="entry name" value="PseudoU_synth_RluA_like"/>
    <property type="match status" value="1"/>
</dbReference>
<keyword evidence="4" id="KW-0413">Isomerase</keyword>
<evidence type="ECO:0000256" key="4">
    <source>
        <dbReference type="ARBA" id="ARBA00023235"/>
    </source>
</evidence>
<comment type="catalytic activity">
    <reaction evidence="2">
        <text>uridine in 5S rRNA = pseudouridine in 5S rRNA</text>
        <dbReference type="Rhea" id="RHEA:47036"/>
        <dbReference type="Rhea" id="RHEA-COMP:11730"/>
        <dbReference type="Rhea" id="RHEA-COMP:11731"/>
        <dbReference type="ChEBI" id="CHEBI:65314"/>
        <dbReference type="ChEBI" id="CHEBI:65315"/>
    </reaction>
</comment>
<dbReference type="AlphaFoldDB" id="A0A5S6QIM3"/>
<comment type="similarity">
    <text evidence="3">Belongs to the pseudouridine synthase RluA family.</text>
</comment>
<comment type="catalytic activity">
    <reaction evidence="1">
        <text>a uridine in mRNA = a pseudouridine in mRNA</text>
        <dbReference type="Rhea" id="RHEA:56644"/>
        <dbReference type="Rhea" id="RHEA-COMP:14658"/>
        <dbReference type="Rhea" id="RHEA-COMP:14659"/>
        <dbReference type="ChEBI" id="CHEBI:65314"/>
        <dbReference type="ChEBI" id="CHEBI:65315"/>
    </reaction>
</comment>
<evidence type="ECO:0000256" key="7">
    <source>
        <dbReference type="ARBA" id="ARBA00041563"/>
    </source>
</evidence>
<reference evidence="10" key="1">
    <citation type="submission" date="2019-12" db="UniProtKB">
        <authorList>
            <consortium name="WormBaseParasite"/>
        </authorList>
    </citation>
    <scope>IDENTIFICATION</scope>
</reference>
<comment type="catalytic activity">
    <reaction evidence="5">
        <text>a uridine in tRNA = a pseudouridine in tRNA</text>
        <dbReference type="Rhea" id="RHEA:54572"/>
        <dbReference type="Rhea" id="RHEA-COMP:13339"/>
        <dbReference type="Rhea" id="RHEA-COMP:13934"/>
        <dbReference type="ChEBI" id="CHEBI:65314"/>
        <dbReference type="ChEBI" id="CHEBI:65315"/>
    </reaction>
</comment>
<dbReference type="GO" id="GO:0009982">
    <property type="term" value="F:pseudouridine synthase activity"/>
    <property type="evidence" value="ECO:0007669"/>
    <property type="project" value="InterPro"/>
</dbReference>
<dbReference type="InterPro" id="IPR020103">
    <property type="entry name" value="PsdUridine_synth_cat_dom_sf"/>
</dbReference>
<dbReference type="Pfam" id="PF00849">
    <property type="entry name" value="PseudoU_synth_2"/>
    <property type="match status" value="1"/>
</dbReference>
<dbReference type="InterPro" id="IPR050188">
    <property type="entry name" value="RluA_PseudoU_synthase"/>
</dbReference>
<evidence type="ECO:0000313" key="9">
    <source>
        <dbReference type="Proteomes" id="UP000046395"/>
    </source>
</evidence>
<sequence length="338" mass="38019">MAGVSYSDTSEDRSMSQHAETSGLCAFDVVQRIRKNKQEETIEEMKKNDVDGSLVALYKIHSLIPDLFKMEREEVVHLCANSVIYNKDDLLVLNKPYGISVTEGPAQFISLQGILPALRRLLVPKSKCLVPVHRLDRCTTGVLMIAASQLRLSELRDMFARREITKKYLCLTKMVPEPSTGVVNVPIGEKRIGGNFKMVPLLIGDGKNKGKYRRCTDPRIVETKYEVVKQGNKCALVECTAQSGAKHQIRSHLGLSLGTPIVGDHKYSNYLGKQPQRLPGEVLDKLGIRSSKARHLPMYLHASEVEIPDFVRGHNFHVTAELPKFFTYTMKKLHLRPL</sequence>
<dbReference type="InterPro" id="IPR006224">
    <property type="entry name" value="PsdUridine_synth_RluA-like_CS"/>
</dbReference>
<keyword evidence="9" id="KW-1185">Reference proteome</keyword>
<protein>
    <recommendedName>
        <fullName evidence="6">Pseudouridylate synthase RPUSD4, mitochondrial</fullName>
    </recommendedName>
    <alternativeName>
        <fullName evidence="7">RNA pseudouridylate synthase domain-containing protein 4</fullName>
    </alternativeName>
</protein>
<dbReference type="PANTHER" id="PTHR21600">
    <property type="entry name" value="MITOCHONDRIAL RNA PSEUDOURIDINE SYNTHASE"/>
    <property type="match status" value="1"/>
</dbReference>
<proteinExistence type="inferred from homology"/>
<evidence type="ECO:0000313" key="10">
    <source>
        <dbReference type="WBParaSite" id="TMUE_2000006717.1"/>
    </source>
</evidence>
<evidence type="ECO:0000256" key="2">
    <source>
        <dbReference type="ARBA" id="ARBA00001896"/>
    </source>
</evidence>
<dbReference type="GO" id="GO:0001522">
    <property type="term" value="P:pseudouridine synthesis"/>
    <property type="evidence" value="ECO:0007669"/>
    <property type="project" value="InterPro"/>
</dbReference>
<dbReference type="WBParaSite" id="TMUE_2000006717.1">
    <property type="protein sequence ID" value="TMUE_2000006717.1"/>
    <property type="gene ID" value="WBGene00302609"/>
</dbReference>
<name>A0A5S6QIM3_TRIMR</name>
<dbReference type="PROSITE" id="PS01129">
    <property type="entry name" value="PSI_RLU"/>
    <property type="match status" value="1"/>
</dbReference>
<dbReference type="SUPFAM" id="SSF55120">
    <property type="entry name" value="Pseudouridine synthase"/>
    <property type="match status" value="1"/>
</dbReference>
<dbReference type="GO" id="GO:0003723">
    <property type="term" value="F:RNA binding"/>
    <property type="evidence" value="ECO:0007669"/>
    <property type="project" value="InterPro"/>
</dbReference>
<dbReference type="Gene3D" id="3.30.2350.10">
    <property type="entry name" value="Pseudouridine synthase"/>
    <property type="match status" value="1"/>
</dbReference>
<accession>A0A5S6QIM3</accession>
<evidence type="ECO:0000259" key="8">
    <source>
        <dbReference type="Pfam" id="PF00849"/>
    </source>
</evidence>
<dbReference type="STRING" id="70415.A0A5S6QIM3"/>